<dbReference type="RefSeq" id="WP_419192016.1">
    <property type="nucleotide sequence ID" value="NZ_CP036287.1"/>
</dbReference>
<proteinExistence type="predicted"/>
<sequence length="172" mass="19112">MTIRNSLLALLAEQPAHGYGLKSAFEQRTAGTWSLNVGQVYTTLTRLERDGLVEPAAGGEGQKQTWRITDAGRTVLRDWLDAPVLADPPPRDELVLKVLLATATDSIDLGPILHSQRVATLERLQRLTRLKAKADPDQELAWTLLLDALVLDAQAQIQWLDLCEARIAERDR</sequence>
<dbReference type="EMBL" id="CP036287">
    <property type="protein sequence ID" value="QDU65199.1"/>
    <property type="molecule type" value="Genomic_DNA"/>
</dbReference>
<feature type="domain" description="Transcription regulator PadR N-terminal" evidence="1">
    <location>
        <begin position="7"/>
        <end position="77"/>
    </location>
</feature>
<dbReference type="AlphaFoldDB" id="A0A518BDY4"/>
<dbReference type="SUPFAM" id="SSF46785">
    <property type="entry name" value="Winged helix' DNA-binding domain"/>
    <property type="match status" value="1"/>
</dbReference>
<evidence type="ECO:0000259" key="2">
    <source>
        <dbReference type="Pfam" id="PF10400"/>
    </source>
</evidence>
<dbReference type="Pfam" id="PF10400">
    <property type="entry name" value="Vir_act_alpha_C"/>
    <property type="match status" value="1"/>
</dbReference>
<dbReference type="PANTHER" id="PTHR43252:SF2">
    <property type="entry name" value="TRANSCRIPTION REGULATOR, PADR-LIKE FAMILY"/>
    <property type="match status" value="1"/>
</dbReference>
<protein>
    <submittedName>
        <fullName evidence="3">Lineage-specific thermal regulator protein</fullName>
    </submittedName>
</protein>
<dbReference type="Pfam" id="PF03551">
    <property type="entry name" value="PadR"/>
    <property type="match status" value="1"/>
</dbReference>
<dbReference type="Proteomes" id="UP000316921">
    <property type="component" value="Chromosome"/>
</dbReference>
<dbReference type="InterPro" id="IPR018309">
    <property type="entry name" value="Tscrpt_reg_PadR_C"/>
</dbReference>
<accession>A0A518BDY4</accession>
<name>A0A518BDY4_9BACT</name>
<gene>
    <name evidence="3" type="ORF">Pla133_02630</name>
</gene>
<dbReference type="InterPro" id="IPR005149">
    <property type="entry name" value="Tscrpt_reg_PadR_N"/>
</dbReference>
<dbReference type="KEGG" id="pbap:Pla133_02630"/>
<dbReference type="InterPro" id="IPR036388">
    <property type="entry name" value="WH-like_DNA-bd_sf"/>
</dbReference>
<organism evidence="3 4">
    <name type="scientific">Engelhardtia mirabilis</name>
    <dbReference type="NCBI Taxonomy" id="2528011"/>
    <lineage>
        <taxon>Bacteria</taxon>
        <taxon>Pseudomonadati</taxon>
        <taxon>Planctomycetota</taxon>
        <taxon>Planctomycetia</taxon>
        <taxon>Planctomycetia incertae sedis</taxon>
        <taxon>Engelhardtia</taxon>
    </lineage>
</organism>
<dbReference type="InterPro" id="IPR036390">
    <property type="entry name" value="WH_DNA-bd_sf"/>
</dbReference>
<evidence type="ECO:0000313" key="4">
    <source>
        <dbReference type="Proteomes" id="UP000316921"/>
    </source>
</evidence>
<evidence type="ECO:0000313" key="3">
    <source>
        <dbReference type="EMBL" id="QDU65199.1"/>
    </source>
</evidence>
<dbReference type="Gene3D" id="1.10.10.10">
    <property type="entry name" value="Winged helix-like DNA-binding domain superfamily/Winged helix DNA-binding domain"/>
    <property type="match status" value="1"/>
</dbReference>
<keyword evidence="4" id="KW-1185">Reference proteome</keyword>
<dbReference type="PANTHER" id="PTHR43252">
    <property type="entry name" value="TRANSCRIPTIONAL REGULATOR YQJI"/>
    <property type="match status" value="1"/>
</dbReference>
<evidence type="ECO:0000259" key="1">
    <source>
        <dbReference type="Pfam" id="PF03551"/>
    </source>
</evidence>
<reference evidence="3 4" key="1">
    <citation type="submission" date="2019-02" db="EMBL/GenBank/DDBJ databases">
        <title>Deep-cultivation of Planctomycetes and their phenomic and genomic characterization uncovers novel biology.</title>
        <authorList>
            <person name="Wiegand S."/>
            <person name="Jogler M."/>
            <person name="Boedeker C."/>
            <person name="Pinto D."/>
            <person name="Vollmers J."/>
            <person name="Rivas-Marin E."/>
            <person name="Kohn T."/>
            <person name="Peeters S.H."/>
            <person name="Heuer A."/>
            <person name="Rast P."/>
            <person name="Oberbeckmann S."/>
            <person name="Bunk B."/>
            <person name="Jeske O."/>
            <person name="Meyerdierks A."/>
            <person name="Storesund J.E."/>
            <person name="Kallscheuer N."/>
            <person name="Luecker S."/>
            <person name="Lage O.M."/>
            <person name="Pohl T."/>
            <person name="Merkel B.J."/>
            <person name="Hornburger P."/>
            <person name="Mueller R.-W."/>
            <person name="Bruemmer F."/>
            <person name="Labrenz M."/>
            <person name="Spormann A.M."/>
            <person name="Op den Camp H."/>
            <person name="Overmann J."/>
            <person name="Amann R."/>
            <person name="Jetten M.S.M."/>
            <person name="Mascher T."/>
            <person name="Medema M.H."/>
            <person name="Devos D.P."/>
            <person name="Kaster A.-K."/>
            <person name="Ovreas L."/>
            <person name="Rohde M."/>
            <person name="Galperin M.Y."/>
            <person name="Jogler C."/>
        </authorList>
    </citation>
    <scope>NUCLEOTIDE SEQUENCE [LARGE SCALE GENOMIC DNA]</scope>
    <source>
        <strain evidence="3 4">Pla133</strain>
    </source>
</reference>
<feature type="domain" description="Transcription regulator PadR C-terminal" evidence="2">
    <location>
        <begin position="91"/>
        <end position="167"/>
    </location>
</feature>